<dbReference type="InterPro" id="IPR036188">
    <property type="entry name" value="FAD/NAD-bd_sf"/>
</dbReference>
<dbReference type="PANTHER" id="PTHR10961">
    <property type="entry name" value="PEROXISOMAL SARCOSINE OXIDASE"/>
    <property type="match status" value="1"/>
</dbReference>
<dbReference type="AlphaFoldDB" id="A0A919B606"/>
<keyword evidence="2" id="KW-0285">Flavoprotein</keyword>
<dbReference type="Pfam" id="PF01266">
    <property type="entry name" value="DAO"/>
    <property type="match status" value="1"/>
</dbReference>
<evidence type="ECO:0000256" key="3">
    <source>
        <dbReference type="ARBA" id="ARBA00022827"/>
    </source>
</evidence>
<dbReference type="Proteomes" id="UP000638313">
    <property type="component" value="Unassembled WGS sequence"/>
</dbReference>
<evidence type="ECO:0000256" key="4">
    <source>
        <dbReference type="ARBA" id="ARBA00023002"/>
    </source>
</evidence>
<gene>
    <name evidence="6" type="primary">solA</name>
    <name evidence="6" type="ORF">GCM10010218_38980</name>
</gene>
<comment type="caution">
    <text evidence="6">The sequence shown here is derived from an EMBL/GenBank/DDBJ whole genome shotgun (WGS) entry which is preliminary data.</text>
</comment>
<dbReference type="InterPro" id="IPR006076">
    <property type="entry name" value="FAD-dep_OxRdtase"/>
</dbReference>
<proteinExistence type="predicted"/>
<dbReference type="RefSeq" id="WP_190130931.1">
    <property type="nucleotide sequence ID" value="NZ_BNBD01000008.1"/>
</dbReference>
<evidence type="ECO:0000313" key="6">
    <source>
        <dbReference type="EMBL" id="GHF53960.1"/>
    </source>
</evidence>
<organism evidence="6 7">
    <name type="scientific">Streptomyces mashuensis</name>
    <dbReference type="NCBI Taxonomy" id="33904"/>
    <lineage>
        <taxon>Bacteria</taxon>
        <taxon>Bacillati</taxon>
        <taxon>Actinomycetota</taxon>
        <taxon>Actinomycetes</taxon>
        <taxon>Kitasatosporales</taxon>
        <taxon>Streptomycetaceae</taxon>
        <taxon>Streptomyces</taxon>
    </lineage>
</organism>
<accession>A0A919B606</accession>
<reference evidence="6" key="2">
    <citation type="submission" date="2020-09" db="EMBL/GenBank/DDBJ databases">
        <authorList>
            <person name="Sun Q."/>
            <person name="Ohkuma M."/>
        </authorList>
    </citation>
    <scope>NUCLEOTIDE SEQUENCE</scope>
    <source>
        <strain evidence="6">JCM 4059</strain>
    </source>
</reference>
<sequence>MSAGIVVVGGGMAGCATAWALAEAGEACTVVESAHPGNSGGGSSGTSRMFRRMYSDPYYARLAQASLDAWRDLETDSRTTLLDDCGLLFFGDRGAEDSIEGNIPGARRVMRERSLPFDAPDAAAIAARWPLRPPEGSEGLFEATAGTLRSRRALEVMAGRAVRAGTVFLNNETVVAVRRPARRGQPLEVSLESGRALQADRLVLAAGAWTNRLLAHLGLRVRIELWGMLWAHYAVDPALAAHYPQWFCFTPPRGADEGLYYGFPAEGSPPLVKTGVDWCPPAMRAAEPDELPTAPDPGVARCLDSFLRTRLVGVGECVGRHISPYAMTADNGFILDTLPSDPRIAVFAGDCGHAFKFAPVLGRLLADLATGRRPATDRAPLRITRPAVALSAI</sequence>
<protein>
    <submittedName>
        <fullName evidence="6">N-methyl-L-tryptophan oxidase</fullName>
    </submittedName>
</protein>
<reference evidence="6" key="1">
    <citation type="journal article" date="2014" name="Int. J. Syst. Evol. Microbiol.">
        <title>Complete genome sequence of Corynebacterium casei LMG S-19264T (=DSM 44701T), isolated from a smear-ripened cheese.</title>
        <authorList>
            <consortium name="US DOE Joint Genome Institute (JGI-PGF)"/>
            <person name="Walter F."/>
            <person name="Albersmeier A."/>
            <person name="Kalinowski J."/>
            <person name="Ruckert C."/>
        </authorList>
    </citation>
    <scope>NUCLEOTIDE SEQUENCE</scope>
    <source>
        <strain evidence="6">JCM 4059</strain>
    </source>
</reference>
<evidence type="ECO:0000256" key="1">
    <source>
        <dbReference type="ARBA" id="ARBA00001974"/>
    </source>
</evidence>
<dbReference type="Gene3D" id="3.30.9.10">
    <property type="entry name" value="D-Amino Acid Oxidase, subunit A, domain 2"/>
    <property type="match status" value="1"/>
</dbReference>
<dbReference type="EMBL" id="BNBD01000008">
    <property type="protein sequence ID" value="GHF53960.1"/>
    <property type="molecule type" value="Genomic_DNA"/>
</dbReference>
<feature type="domain" description="FAD dependent oxidoreductase" evidence="5">
    <location>
        <begin position="5"/>
        <end position="368"/>
    </location>
</feature>
<dbReference type="PANTHER" id="PTHR10961:SF7">
    <property type="entry name" value="FAD DEPENDENT OXIDOREDUCTASE DOMAIN-CONTAINING PROTEIN"/>
    <property type="match status" value="1"/>
</dbReference>
<comment type="cofactor">
    <cofactor evidence="1">
        <name>FAD</name>
        <dbReference type="ChEBI" id="CHEBI:57692"/>
    </cofactor>
</comment>
<evidence type="ECO:0000313" key="7">
    <source>
        <dbReference type="Proteomes" id="UP000638313"/>
    </source>
</evidence>
<evidence type="ECO:0000256" key="2">
    <source>
        <dbReference type="ARBA" id="ARBA00022630"/>
    </source>
</evidence>
<dbReference type="SUPFAM" id="SSF51905">
    <property type="entry name" value="FAD/NAD(P)-binding domain"/>
    <property type="match status" value="1"/>
</dbReference>
<keyword evidence="3" id="KW-0274">FAD</keyword>
<name>A0A919B606_9ACTN</name>
<dbReference type="InterPro" id="IPR045170">
    <property type="entry name" value="MTOX"/>
</dbReference>
<evidence type="ECO:0000259" key="5">
    <source>
        <dbReference type="Pfam" id="PF01266"/>
    </source>
</evidence>
<dbReference type="GO" id="GO:0050660">
    <property type="term" value="F:flavin adenine dinucleotide binding"/>
    <property type="evidence" value="ECO:0007669"/>
    <property type="project" value="InterPro"/>
</dbReference>
<keyword evidence="4" id="KW-0560">Oxidoreductase</keyword>
<dbReference type="GO" id="GO:0008115">
    <property type="term" value="F:sarcosine oxidase activity"/>
    <property type="evidence" value="ECO:0007669"/>
    <property type="project" value="TreeGrafter"/>
</dbReference>
<keyword evidence="7" id="KW-1185">Reference proteome</keyword>
<dbReference type="Gene3D" id="3.50.50.60">
    <property type="entry name" value="FAD/NAD(P)-binding domain"/>
    <property type="match status" value="1"/>
</dbReference>